<dbReference type="Proteomes" id="UP000215127">
    <property type="component" value="Chromosome 7"/>
</dbReference>
<dbReference type="GO" id="GO:0004523">
    <property type="term" value="F:RNA-DNA hybrid ribonuclease activity"/>
    <property type="evidence" value="ECO:0007669"/>
    <property type="project" value="InterPro"/>
</dbReference>
<dbReference type="PROSITE" id="PS50879">
    <property type="entry name" value="RNASE_H_1"/>
    <property type="match status" value="1"/>
</dbReference>
<proteinExistence type="predicted"/>
<evidence type="ECO:0000313" key="3">
    <source>
        <dbReference type="Proteomes" id="UP000215127"/>
    </source>
</evidence>
<name>A0A1X7RZY3_ZYMT9</name>
<dbReference type="EMBL" id="LT853698">
    <property type="protein sequence ID" value="SMQ52939.1"/>
    <property type="molecule type" value="Genomic_DNA"/>
</dbReference>
<organism evidence="2 3">
    <name type="scientific">Zymoseptoria tritici (strain ST99CH_3D7)</name>
    <dbReference type="NCBI Taxonomy" id="1276538"/>
    <lineage>
        <taxon>Eukaryota</taxon>
        <taxon>Fungi</taxon>
        <taxon>Dikarya</taxon>
        <taxon>Ascomycota</taxon>
        <taxon>Pezizomycotina</taxon>
        <taxon>Dothideomycetes</taxon>
        <taxon>Dothideomycetidae</taxon>
        <taxon>Mycosphaerellales</taxon>
        <taxon>Mycosphaerellaceae</taxon>
        <taxon>Zymoseptoria</taxon>
    </lineage>
</organism>
<dbReference type="Gene3D" id="3.30.420.10">
    <property type="entry name" value="Ribonuclease H-like superfamily/Ribonuclease H"/>
    <property type="match status" value="1"/>
</dbReference>
<reference evidence="2 3" key="1">
    <citation type="submission" date="2016-06" db="EMBL/GenBank/DDBJ databases">
        <authorList>
            <person name="Kjaerup R.B."/>
            <person name="Dalgaard T.S."/>
            <person name="Juul-Madsen H.R."/>
        </authorList>
    </citation>
    <scope>NUCLEOTIDE SEQUENCE [LARGE SCALE GENOMIC DNA]</scope>
</reference>
<dbReference type="CDD" id="cd09276">
    <property type="entry name" value="Rnase_HI_RT_non_LTR"/>
    <property type="match status" value="1"/>
</dbReference>
<dbReference type="SUPFAM" id="SSF53098">
    <property type="entry name" value="Ribonuclease H-like"/>
    <property type="match status" value="1"/>
</dbReference>
<dbReference type="AlphaFoldDB" id="A0A1X7RZY3"/>
<sequence>MAFSDKIRARRDANGKVEFVNIVPASWTKTSTMDIYTDGSVRDTERAKWGGSGIARFQDGWWVGKSFGIGKGCTPCRAEIRGICEAISWAVDMLVADPGAFTKLIVHCDSVSAMEECRDFFINPPSGAFEWLGLMFLYRVRALRLHGAELVFQWVKGHSGNAGNDCADDLAKRGSAAALEEGAKVSTFTEDLECYRLGKEWTEWTTSAIG</sequence>
<keyword evidence="3" id="KW-1185">Reference proteome</keyword>
<accession>A0A1X7RZY3</accession>
<feature type="domain" description="RNase H type-1" evidence="1">
    <location>
        <begin position="29"/>
        <end position="176"/>
    </location>
</feature>
<evidence type="ECO:0000313" key="2">
    <source>
        <dbReference type="EMBL" id="SMQ52939.1"/>
    </source>
</evidence>
<dbReference type="InterPro" id="IPR012337">
    <property type="entry name" value="RNaseH-like_sf"/>
</dbReference>
<evidence type="ECO:0000259" key="1">
    <source>
        <dbReference type="PROSITE" id="PS50879"/>
    </source>
</evidence>
<gene>
    <name evidence="2" type="ORF">ZT3D7_G8092</name>
</gene>
<dbReference type="GO" id="GO:0003676">
    <property type="term" value="F:nucleic acid binding"/>
    <property type="evidence" value="ECO:0007669"/>
    <property type="project" value="InterPro"/>
</dbReference>
<dbReference type="InterPro" id="IPR036397">
    <property type="entry name" value="RNaseH_sf"/>
</dbReference>
<dbReference type="InterPro" id="IPR002156">
    <property type="entry name" value="RNaseH_domain"/>
</dbReference>
<protein>
    <recommendedName>
        <fullName evidence="1">RNase H type-1 domain-containing protein</fullName>
    </recommendedName>
</protein>
<dbReference type="Pfam" id="PF00075">
    <property type="entry name" value="RNase_H"/>
    <property type="match status" value="1"/>
</dbReference>